<gene>
    <name evidence="2" type="ORF">MNKW57_02810</name>
</gene>
<dbReference type="RefSeq" id="WP_285762479.1">
    <property type="nucleotide sequence ID" value="NZ_BSYJ01000001.1"/>
</dbReference>
<comment type="caution">
    <text evidence="2">The sequence shown here is derived from an EMBL/GenBank/DDBJ whole genome shotgun (WGS) entry which is preliminary data.</text>
</comment>
<dbReference type="InterPro" id="IPR012338">
    <property type="entry name" value="Beta-lactam/transpept-like"/>
</dbReference>
<organism evidence="2 3">
    <name type="scientific">Biformimicrobium ophioploci</name>
    <dbReference type="NCBI Taxonomy" id="3036711"/>
    <lineage>
        <taxon>Bacteria</taxon>
        <taxon>Pseudomonadati</taxon>
        <taxon>Pseudomonadota</taxon>
        <taxon>Gammaproteobacteria</taxon>
        <taxon>Cellvibrionales</taxon>
        <taxon>Microbulbiferaceae</taxon>
        <taxon>Biformimicrobium</taxon>
    </lineage>
</organism>
<dbReference type="Pfam" id="PF00144">
    <property type="entry name" value="Beta-lactamase"/>
    <property type="match status" value="1"/>
</dbReference>
<name>A0ABQ6LV47_9GAMM</name>
<proteinExistence type="predicted"/>
<protein>
    <submittedName>
        <fullName evidence="2">Serine hydrolase</fullName>
    </submittedName>
</protein>
<dbReference type="PANTHER" id="PTHR43283">
    <property type="entry name" value="BETA-LACTAMASE-RELATED"/>
    <property type="match status" value="1"/>
</dbReference>
<accession>A0ABQ6LV47</accession>
<dbReference type="PANTHER" id="PTHR43283:SF7">
    <property type="entry name" value="BETA-LACTAMASE-RELATED DOMAIN-CONTAINING PROTEIN"/>
    <property type="match status" value="1"/>
</dbReference>
<dbReference type="Gene3D" id="3.40.710.10">
    <property type="entry name" value="DD-peptidase/beta-lactamase superfamily"/>
    <property type="match status" value="1"/>
</dbReference>
<dbReference type="SUPFAM" id="SSF56601">
    <property type="entry name" value="beta-lactamase/transpeptidase-like"/>
    <property type="match status" value="1"/>
</dbReference>
<feature type="domain" description="Beta-lactamase-related" evidence="1">
    <location>
        <begin position="196"/>
        <end position="440"/>
    </location>
</feature>
<dbReference type="InterPro" id="IPR050789">
    <property type="entry name" value="Diverse_Enzym_Activities"/>
</dbReference>
<dbReference type="InterPro" id="IPR001466">
    <property type="entry name" value="Beta-lactam-related"/>
</dbReference>
<evidence type="ECO:0000259" key="1">
    <source>
        <dbReference type="Pfam" id="PF00144"/>
    </source>
</evidence>
<keyword evidence="3" id="KW-1185">Reference proteome</keyword>
<reference evidence="2 3" key="1">
    <citation type="submission" date="2023-04" db="EMBL/GenBank/DDBJ databases">
        <title>Marinobulbifer ophiurae gen. nov., sp. Nov., isolate from tissue of brittle star Ophioplocus japonicus.</title>
        <authorList>
            <person name="Kawano K."/>
            <person name="Sawayama S."/>
            <person name="Nakagawa S."/>
        </authorList>
    </citation>
    <scope>NUCLEOTIDE SEQUENCE [LARGE SCALE GENOMIC DNA]</scope>
    <source>
        <strain evidence="2 3">NKW57</strain>
    </source>
</reference>
<evidence type="ECO:0000313" key="2">
    <source>
        <dbReference type="EMBL" id="GMG85960.1"/>
    </source>
</evidence>
<dbReference type="GO" id="GO:0016787">
    <property type="term" value="F:hydrolase activity"/>
    <property type="evidence" value="ECO:0007669"/>
    <property type="project" value="UniProtKB-KW"/>
</dbReference>
<dbReference type="EMBL" id="BSYJ01000001">
    <property type="protein sequence ID" value="GMG85960.1"/>
    <property type="molecule type" value="Genomic_DNA"/>
</dbReference>
<sequence>MHYFQRLTLSVILATAASHGLADTSLTKRSLAAGYKAAFTCSATFNAGRSEAEIEAGELSGIYPDYREAMAGLGGASIDEDGRTVAVTYDDSAPPRYAAWRGNSGCVQIPMGSDPKSFDLPPEVRFKRVDQSQTPWPMGDKVGNANGSAALRTIVDDAFTGERYGAGTNTTAVLVTSPQALIYEAYREDFGPFIPQRTWSVAKSIAASVVGTAVLRDMLAVDRPVPIPQWQTPGDPRQQITWTHLLHMASGLESGSTGSRTDATYFGGQPVAETAPTHALEAVPGQRWKYANNDTLLLMLGLRSLFDDTDRYGQFPFRALLHPIGMYHTYPERDWQGTFVMSSQVWTTARDLGRLGILYLEDGVWGNQRILPEGWSQFVRTPAPSQPPERNSRGQPSPGYGAQFWLLGERHSKLPVDTFAAMGHRGQYVVVIPSRNLVIVRRGLDESGGTRFDIGSFTLDILRALGS</sequence>
<evidence type="ECO:0000313" key="3">
    <source>
        <dbReference type="Proteomes" id="UP001224392"/>
    </source>
</evidence>
<keyword evidence="2" id="KW-0378">Hydrolase</keyword>
<dbReference type="Proteomes" id="UP001224392">
    <property type="component" value="Unassembled WGS sequence"/>
</dbReference>